<evidence type="ECO:0000313" key="4">
    <source>
        <dbReference type="EMBL" id="KKM01710.1"/>
    </source>
</evidence>
<dbReference type="GO" id="GO:0032259">
    <property type="term" value="P:methylation"/>
    <property type="evidence" value="ECO:0007669"/>
    <property type="project" value="UniProtKB-KW"/>
</dbReference>
<comment type="caution">
    <text evidence="4">The sequence shown here is derived from an EMBL/GenBank/DDBJ whole genome shotgun (WGS) entry which is preliminary data.</text>
</comment>
<dbReference type="AlphaFoldDB" id="A0A0F9GSD5"/>
<dbReference type="GO" id="GO:0008170">
    <property type="term" value="F:N-methyltransferase activity"/>
    <property type="evidence" value="ECO:0007669"/>
    <property type="project" value="InterPro"/>
</dbReference>
<evidence type="ECO:0000256" key="1">
    <source>
        <dbReference type="ARBA" id="ARBA00022603"/>
    </source>
</evidence>
<dbReference type="InterPro" id="IPR002941">
    <property type="entry name" value="DNA_methylase_N4/N6"/>
</dbReference>
<dbReference type="SUPFAM" id="SSF53335">
    <property type="entry name" value="S-adenosyl-L-methionine-dependent methyltransferases"/>
    <property type="match status" value="1"/>
</dbReference>
<organism evidence="4">
    <name type="scientific">marine sediment metagenome</name>
    <dbReference type="NCBI Taxonomy" id="412755"/>
    <lineage>
        <taxon>unclassified sequences</taxon>
        <taxon>metagenomes</taxon>
        <taxon>ecological metagenomes</taxon>
    </lineage>
</organism>
<dbReference type="InterPro" id="IPR001091">
    <property type="entry name" value="RM_Methyltransferase"/>
</dbReference>
<dbReference type="Gene3D" id="3.40.50.150">
    <property type="entry name" value="Vaccinia Virus protein VP39"/>
    <property type="match status" value="1"/>
</dbReference>
<dbReference type="GO" id="GO:0003677">
    <property type="term" value="F:DNA binding"/>
    <property type="evidence" value="ECO:0007669"/>
    <property type="project" value="InterPro"/>
</dbReference>
<gene>
    <name evidence="4" type="ORF">LCGC14_1791700</name>
</gene>
<evidence type="ECO:0000259" key="3">
    <source>
        <dbReference type="Pfam" id="PF01555"/>
    </source>
</evidence>
<evidence type="ECO:0000256" key="2">
    <source>
        <dbReference type="ARBA" id="ARBA00022679"/>
    </source>
</evidence>
<dbReference type="Pfam" id="PF01555">
    <property type="entry name" value="N6_N4_Mtase"/>
    <property type="match status" value="1"/>
</dbReference>
<dbReference type="EMBL" id="LAZR01017122">
    <property type="protein sequence ID" value="KKM01710.1"/>
    <property type="molecule type" value="Genomic_DNA"/>
</dbReference>
<proteinExistence type="predicted"/>
<protein>
    <recommendedName>
        <fullName evidence="3">DNA methylase N-4/N-6 domain-containing protein</fullName>
    </recommendedName>
</protein>
<keyword evidence="2" id="KW-0808">Transferase</keyword>
<dbReference type="InterPro" id="IPR029063">
    <property type="entry name" value="SAM-dependent_MTases_sf"/>
</dbReference>
<feature type="domain" description="DNA methylase N-4/N-6" evidence="3">
    <location>
        <begin position="25"/>
        <end position="242"/>
    </location>
</feature>
<name>A0A0F9GSD5_9ZZZZ</name>
<sequence>MEKYLNKIHNMDIHELLRELPDNSIDAIYSDIDYNVGIRYKGKSYTKAFDKYISDYIALAAESLRVLKDTGSAFFINYPKNNTFLWANFLENAFYDVQEYVWVYRSNIGHSPNRFTTAHRSILHSRKSEKSKFCKDNVAEPYINQNDGRIRRLLKRGSKGRSPYSWFYADMVKNVSKWSKDVDHPCVIPDKISSLLIKSVTDPGDIVLILFAGSGSEIEVCRKLDRNWISAELNEEYCEYIERKLDSQILVFREENHEDN</sequence>
<accession>A0A0F9GSD5</accession>
<keyword evidence="1" id="KW-0489">Methyltransferase</keyword>
<dbReference type="PRINTS" id="PR00508">
    <property type="entry name" value="S21N4MTFRASE"/>
</dbReference>
<reference evidence="4" key="1">
    <citation type="journal article" date="2015" name="Nature">
        <title>Complex archaea that bridge the gap between prokaryotes and eukaryotes.</title>
        <authorList>
            <person name="Spang A."/>
            <person name="Saw J.H."/>
            <person name="Jorgensen S.L."/>
            <person name="Zaremba-Niedzwiedzka K."/>
            <person name="Martijn J."/>
            <person name="Lind A.E."/>
            <person name="van Eijk R."/>
            <person name="Schleper C."/>
            <person name="Guy L."/>
            <person name="Ettema T.J."/>
        </authorList>
    </citation>
    <scope>NUCLEOTIDE SEQUENCE</scope>
</reference>